<accession>A0A3P8BBG1</accession>
<keyword evidence="2" id="KW-1185">Reference proteome</keyword>
<evidence type="ECO:0000313" key="1">
    <source>
        <dbReference type="EMBL" id="VDP02174.1"/>
    </source>
</evidence>
<proteinExistence type="predicted"/>
<protein>
    <submittedName>
        <fullName evidence="1">Uncharacterized protein</fullName>
    </submittedName>
</protein>
<dbReference type="EMBL" id="UZAL01009538">
    <property type="protein sequence ID" value="VDP02174.1"/>
    <property type="molecule type" value="Genomic_DNA"/>
</dbReference>
<gene>
    <name evidence="1" type="ORF">SMTD_LOCUS4054</name>
</gene>
<organism evidence="1 2">
    <name type="scientific">Schistosoma mattheei</name>
    <dbReference type="NCBI Taxonomy" id="31246"/>
    <lineage>
        <taxon>Eukaryota</taxon>
        <taxon>Metazoa</taxon>
        <taxon>Spiralia</taxon>
        <taxon>Lophotrochozoa</taxon>
        <taxon>Platyhelminthes</taxon>
        <taxon>Trematoda</taxon>
        <taxon>Digenea</taxon>
        <taxon>Strigeidida</taxon>
        <taxon>Schistosomatoidea</taxon>
        <taxon>Schistosomatidae</taxon>
        <taxon>Schistosoma</taxon>
    </lineage>
</organism>
<evidence type="ECO:0000313" key="2">
    <source>
        <dbReference type="Proteomes" id="UP000269396"/>
    </source>
</evidence>
<sequence>MLPLDLNQLMFSFNLTHDIIHTSSYVETRIDDHSNQPTKDLSKLFNANPSTI</sequence>
<dbReference type="AlphaFoldDB" id="A0A3P8BBG1"/>
<dbReference type="Proteomes" id="UP000269396">
    <property type="component" value="Unassembled WGS sequence"/>
</dbReference>
<name>A0A3P8BBG1_9TREM</name>
<reference evidence="1 2" key="1">
    <citation type="submission" date="2018-11" db="EMBL/GenBank/DDBJ databases">
        <authorList>
            <consortium name="Pathogen Informatics"/>
        </authorList>
    </citation>
    <scope>NUCLEOTIDE SEQUENCE [LARGE SCALE GENOMIC DNA]</scope>
    <source>
        <strain>Denwood</strain>
        <strain evidence="2">Zambia</strain>
    </source>
</reference>